<dbReference type="GO" id="GO:0005886">
    <property type="term" value="C:plasma membrane"/>
    <property type="evidence" value="ECO:0000318"/>
    <property type="project" value="GO_Central"/>
</dbReference>
<dbReference type="InterPro" id="IPR023561">
    <property type="entry name" value="Carbonic_anhydrase_a-class"/>
</dbReference>
<gene>
    <name evidence="9" type="ORF">NEMVEDRAFT_v1g121435</name>
</gene>
<keyword evidence="10" id="KW-1185">Reference proteome</keyword>
<dbReference type="PROSITE" id="PS51144">
    <property type="entry name" value="ALPHA_CA_2"/>
    <property type="match status" value="1"/>
</dbReference>
<proteinExistence type="inferred from homology"/>
<dbReference type="OMA" id="SIVCDEP"/>
<sequence length="250" mass="26658">GPSKWSSSFSQCNGSSQSPIDIITSSVAFDQSLGELQFVNFDTIPTGSKISLKNNGHAFQVNMLSAGTFTVSGGGLGATYSTVQFHLHWGSKNEQGSEHLIDGKAFAGAIHIVSYNTKYPNISAAVDKSDGLAVVGILLKVGTESAALKKFMENIGSVTKVNTSDEFAQPAKLGDLLPSNKNFYRYQGSLTTPGCQESVTWSVMANPITVSEAQLAILRGLKQKDGVAVIQDNFRNTMPLNGRAVKSNFK</sequence>
<evidence type="ECO:0000256" key="2">
    <source>
        <dbReference type="ARBA" id="ARBA00012925"/>
    </source>
</evidence>
<evidence type="ECO:0000259" key="8">
    <source>
        <dbReference type="PROSITE" id="PS51144"/>
    </source>
</evidence>
<dbReference type="InParanoid" id="A7SKA8"/>
<keyword evidence="6" id="KW-0456">Lyase</keyword>
<dbReference type="InterPro" id="IPR001148">
    <property type="entry name" value="CA_dom"/>
</dbReference>
<dbReference type="SUPFAM" id="SSF51069">
    <property type="entry name" value="Carbonic anhydrase"/>
    <property type="match status" value="1"/>
</dbReference>
<dbReference type="CDD" id="cd00326">
    <property type="entry name" value="alpha_CA"/>
    <property type="match status" value="1"/>
</dbReference>
<feature type="domain" description="Alpha-carbonic anhydrase" evidence="8">
    <location>
        <begin position="1"/>
        <end position="249"/>
    </location>
</feature>
<evidence type="ECO:0000256" key="7">
    <source>
        <dbReference type="ARBA" id="ARBA00048348"/>
    </source>
</evidence>
<dbReference type="STRING" id="45351.A7SKA8"/>
<dbReference type="PANTHER" id="PTHR18952">
    <property type="entry name" value="CARBONIC ANHYDRASE"/>
    <property type="match status" value="1"/>
</dbReference>
<dbReference type="Proteomes" id="UP000001593">
    <property type="component" value="Unassembled WGS sequence"/>
</dbReference>
<dbReference type="AlphaFoldDB" id="A7SKA8"/>
<dbReference type="PhylomeDB" id="A7SKA8"/>
<dbReference type="InterPro" id="IPR036398">
    <property type="entry name" value="CA_dom_sf"/>
</dbReference>
<name>A7SKA8_NEMVE</name>
<dbReference type="Gene3D" id="3.10.200.10">
    <property type="entry name" value="Alpha carbonic anhydrase"/>
    <property type="match status" value="1"/>
</dbReference>
<dbReference type="HOGENOM" id="CLU_039326_2_1_1"/>
<dbReference type="FunFam" id="3.10.200.10:FF:000003">
    <property type="entry name" value="Carbonic anhydrase 12"/>
    <property type="match status" value="1"/>
</dbReference>
<evidence type="ECO:0000256" key="4">
    <source>
        <dbReference type="ARBA" id="ARBA00022833"/>
    </source>
</evidence>
<dbReference type="EMBL" id="DS469685">
    <property type="protein sequence ID" value="EDO35860.1"/>
    <property type="molecule type" value="Genomic_DNA"/>
</dbReference>
<organism evidence="9 10">
    <name type="scientific">Nematostella vectensis</name>
    <name type="common">Starlet sea anemone</name>
    <dbReference type="NCBI Taxonomy" id="45351"/>
    <lineage>
        <taxon>Eukaryota</taxon>
        <taxon>Metazoa</taxon>
        <taxon>Cnidaria</taxon>
        <taxon>Anthozoa</taxon>
        <taxon>Hexacorallia</taxon>
        <taxon>Actiniaria</taxon>
        <taxon>Edwardsiidae</taxon>
        <taxon>Nematostella</taxon>
    </lineage>
</organism>
<reference evidence="9 10" key="1">
    <citation type="journal article" date="2007" name="Science">
        <title>Sea anemone genome reveals ancestral eumetazoan gene repertoire and genomic organization.</title>
        <authorList>
            <person name="Putnam N.H."/>
            <person name="Srivastava M."/>
            <person name="Hellsten U."/>
            <person name="Dirks B."/>
            <person name="Chapman J."/>
            <person name="Salamov A."/>
            <person name="Terry A."/>
            <person name="Shapiro H."/>
            <person name="Lindquist E."/>
            <person name="Kapitonov V.V."/>
            <person name="Jurka J."/>
            <person name="Genikhovich G."/>
            <person name="Grigoriev I.V."/>
            <person name="Lucas S.M."/>
            <person name="Steele R.E."/>
            <person name="Finnerty J.R."/>
            <person name="Technau U."/>
            <person name="Martindale M.Q."/>
            <person name="Rokhsar D.S."/>
        </authorList>
    </citation>
    <scope>NUCLEOTIDE SEQUENCE [LARGE SCALE GENOMIC DNA]</scope>
    <source>
        <strain evidence="10">CH2 X CH6</strain>
    </source>
</reference>
<dbReference type="eggNOG" id="KOG0382">
    <property type="taxonomic scope" value="Eukaryota"/>
</dbReference>
<dbReference type="Pfam" id="PF00194">
    <property type="entry name" value="Carb_anhydrase"/>
    <property type="match status" value="1"/>
</dbReference>
<evidence type="ECO:0000256" key="1">
    <source>
        <dbReference type="ARBA" id="ARBA00010718"/>
    </source>
</evidence>
<protein>
    <recommendedName>
        <fullName evidence="2">carbonic anhydrase</fullName>
        <ecNumber evidence="2">4.2.1.1</ecNumber>
    </recommendedName>
</protein>
<evidence type="ECO:0000256" key="3">
    <source>
        <dbReference type="ARBA" id="ARBA00022723"/>
    </source>
</evidence>
<dbReference type="PANTHER" id="PTHR18952:SF265">
    <property type="entry name" value="CARBONIC ANHYDRASE"/>
    <property type="match status" value="1"/>
</dbReference>
<dbReference type="SMART" id="SM01057">
    <property type="entry name" value="Carb_anhydrase"/>
    <property type="match status" value="1"/>
</dbReference>
<comment type="similarity">
    <text evidence="1">Belongs to the alpha-carbonic anhydrase family.</text>
</comment>
<dbReference type="KEGG" id="nve:5507293"/>
<evidence type="ECO:0000256" key="5">
    <source>
        <dbReference type="ARBA" id="ARBA00023180"/>
    </source>
</evidence>
<dbReference type="EC" id="4.2.1.1" evidence="2"/>
<comment type="catalytic activity">
    <reaction evidence="7">
        <text>hydrogencarbonate + H(+) = CO2 + H2O</text>
        <dbReference type="Rhea" id="RHEA:10748"/>
        <dbReference type="ChEBI" id="CHEBI:15377"/>
        <dbReference type="ChEBI" id="CHEBI:15378"/>
        <dbReference type="ChEBI" id="CHEBI:16526"/>
        <dbReference type="ChEBI" id="CHEBI:17544"/>
        <dbReference type="EC" id="4.2.1.1"/>
    </reaction>
</comment>
<dbReference type="GO" id="GO:0008270">
    <property type="term" value="F:zinc ion binding"/>
    <property type="evidence" value="ECO:0007669"/>
    <property type="project" value="InterPro"/>
</dbReference>
<evidence type="ECO:0000256" key="6">
    <source>
        <dbReference type="ARBA" id="ARBA00023239"/>
    </source>
</evidence>
<keyword evidence="4" id="KW-0862">Zinc</keyword>
<evidence type="ECO:0000313" key="10">
    <source>
        <dbReference type="Proteomes" id="UP000001593"/>
    </source>
</evidence>
<evidence type="ECO:0000313" key="9">
    <source>
        <dbReference type="EMBL" id="EDO35860.1"/>
    </source>
</evidence>
<dbReference type="OrthoDB" id="5986706at2759"/>
<keyword evidence="3" id="KW-0479">Metal-binding</keyword>
<feature type="non-terminal residue" evidence="9">
    <location>
        <position position="250"/>
    </location>
</feature>
<dbReference type="GO" id="GO:0004089">
    <property type="term" value="F:carbonate dehydratase activity"/>
    <property type="evidence" value="ECO:0000318"/>
    <property type="project" value="GO_Central"/>
</dbReference>
<keyword evidence="5" id="KW-0325">Glycoprotein</keyword>
<accession>A7SKA8</accession>
<feature type="non-terminal residue" evidence="9">
    <location>
        <position position="1"/>
    </location>
</feature>